<reference evidence="2 3" key="1">
    <citation type="journal article" date="2010" name="ISME J.">
        <title>Fine-scale evolution: genomic, phenotypic and ecological differentiation in two coexisting Salinibacter ruber strains.</title>
        <authorList>
            <person name="Pena A."/>
            <person name="Teeling H."/>
            <person name="Huerta-Cepas J."/>
            <person name="Santos F."/>
            <person name="Yarza P."/>
            <person name="Brito-Echeverria J."/>
            <person name="Lucio M."/>
            <person name="Schmitt-Kopplin P."/>
            <person name="Meseguer I."/>
            <person name="Schenowitz C."/>
            <person name="Dossat C."/>
            <person name="Barbe V."/>
            <person name="Dopazo J."/>
            <person name="Rossello-Mora R."/>
            <person name="Schuler M."/>
            <person name="Glockner F.O."/>
            <person name="Amann R."/>
            <person name="Gabaldon T."/>
            <person name="Anton J."/>
        </authorList>
    </citation>
    <scope>NUCLEOTIDE SEQUENCE [LARGE SCALE GENOMIC DNA]</scope>
    <source>
        <strain evidence="2 3">M8</strain>
    </source>
</reference>
<evidence type="ECO:0000313" key="3">
    <source>
        <dbReference type="Proteomes" id="UP000000933"/>
    </source>
</evidence>
<feature type="region of interest" description="Disordered" evidence="1">
    <location>
        <begin position="1"/>
        <end position="27"/>
    </location>
</feature>
<protein>
    <submittedName>
        <fullName evidence="2">Uncharacterized protein</fullName>
    </submittedName>
</protein>
<organism evidence="2 3">
    <name type="scientific">Salinibacter ruber (strain M8)</name>
    <dbReference type="NCBI Taxonomy" id="761659"/>
    <lineage>
        <taxon>Bacteria</taxon>
        <taxon>Pseudomonadati</taxon>
        <taxon>Rhodothermota</taxon>
        <taxon>Rhodothermia</taxon>
        <taxon>Rhodothermales</taxon>
        <taxon>Salinibacteraceae</taxon>
        <taxon>Salinibacter</taxon>
    </lineage>
</organism>
<accession>D5H4W2</accession>
<dbReference type="Proteomes" id="UP000000933">
    <property type="component" value="Chromosome"/>
</dbReference>
<sequence>MLISKPRQSPPSASRPSRPEASRSRPAYMSEFLGGLSLSLRALSPRQALSPSAPAPETVHSIERRWRSGTPGGQGSGGITPPQKSRGDTTSRRRRARDGSA</sequence>
<dbReference type="HOGENOM" id="CLU_2289688_0_0_10"/>
<proteinExistence type="predicted"/>
<gene>
    <name evidence="2" type="ordered locus">SRM_00146</name>
</gene>
<feature type="compositionally biased region" description="Low complexity" evidence="1">
    <location>
        <begin position="1"/>
        <end position="16"/>
    </location>
</feature>
<reference evidence="3" key="2">
    <citation type="submission" date="2010-04" db="EMBL/GenBank/DDBJ databases">
        <title>Genome sequence of Salinibacter ruber M8.</title>
        <authorList>
            <consortium name="Genoscope"/>
        </authorList>
    </citation>
    <scope>NUCLEOTIDE SEQUENCE [LARGE SCALE GENOMIC DNA]</scope>
    <source>
        <strain evidence="3">M8</strain>
    </source>
</reference>
<dbReference type="EMBL" id="FP565814">
    <property type="protein sequence ID" value="CBH23067.1"/>
    <property type="molecule type" value="Genomic_DNA"/>
</dbReference>
<feature type="region of interest" description="Disordered" evidence="1">
    <location>
        <begin position="47"/>
        <end position="101"/>
    </location>
</feature>
<name>D5H4W2_SALRM</name>
<evidence type="ECO:0000256" key="1">
    <source>
        <dbReference type="SAM" id="MobiDB-lite"/>
    </source>
</evidence>
<dbReference type="KEGG" id="srm:SRM_00146"/>
<dbReference type="AlphaFoldDB" id="D5H4W2"/>
<feature type="compositionally biased region" description="Basic and acidic residues" evidence="1">
    <location>
        <begin position="85"/>
        <end position="101"/>
    </location>
</feature>
<evidence type="ECO:0000313" key="2">
    <source>
        <dbReference type="EMBL" id="CBH23067.1"/>
    </source>
</evidence>